<evidence type="ECO:0000256" key="1">
    <source>
        <dbReference type="SAM" id="MobiDB-lite"/>
    </source>
</evidence>
<dbReference type="AlphaFoldDB" id="A0A3P7J3S5"/>
<evidence type="ECO:0000259" key="2">
    <source>
        <dbReference type="Pfam" id="PF00092"/>
    </source>
</evidence>
<dbReference type="Proteomes" id="UP000270094">
    <property type="component" value="Unassembled WGS sequence"/>
</dbReference>
<dbReference type="SUPFAM" id="SSF53300">
    <property type="entry name" value="vWA-like"/>
    <property type="match status" value="1"/>
</dbReference>
<evidence type="ECO:0000313" key="4">
    <source>
        <dbReference type="Proteomes" id="UP000270094"/>
    </source>
</evidence>
<protein>
    <recommendedName>
        <fullName evidence="2">VWFA domain-containing protein</fullName>
    </recommendedName>
</protein>
<dbReference type="EMBL" id="UYYB01018529">
    <property type="protein sequence ID" value="VDM71017.1"/>
    <property type="molecule type" value="Genomic_DNA"/>
</dbReference>
<dbReference type="InterPro" id="IPR036465">
    <property type="entry name" value="vWFA_dom_sf"/>
</dbReference>
<dbReference type="InterPro" id="IPR002035">
    <property type="entry name" value="VWF_A"/>
</dbReference>
<reference evidence="3 4" key="1">
    <citation type="submission" date="2018-11" db="EMBL/GenBank/DDBJ databases">
        <authorList>
            <consortium name="Pathogen Informatics"/>
        </authorList>
    </citation>
    <scope>NUCLEOTIDE SEQUENCE [LARGE SCALE GENOMIC DNA]</scope>
</reference>
<dbReference type="Gene3D" id="3.40.50.410">
    <property type="entry name" value="von Willebrand factor, type A domain"/>
    <property type="match status" value="1"/>
</dbReference>
<name>A0A3P7J3S5_STRVU</name>
<keyword evidence="4" id="KW-1185">Reference proteome</keyword>
<dbReference type="Pfam" id="PF00092">
    <property type="entry name" value="VWA"/>
    <property type="match status" value="1"/>
</dbReference>
<accession>A0A3P7J3S5</accession>
<dbReference type="OrthoDB" id="6022609at2759"/>
<feature type="domain" description="VWFA" evidence="2">
    <location>
        <begin position="111"/>
        <end position="188"/>
    </location>
</feature>
<sequence length="222" mass="24207">TDSSGRPLGKDGKPIPTDASGTPLDKDGHPLPTDSSGSFVTVSAEEAVTKELPTDESGNIIYPVTRPDGSPLPTDSSGNFITEEGIIVGPDGKALPTPYGEKCSLKNLKMDIVFTVDTRKLSNSTFQNILRAISNFADKVDLSPDVTRIGLVYGNKDIVVPLPLGGYQEKEHMRDELRRIEFSYDESNDRVPLYESTKQQFTMFPRAGSVKVSVLFGKDIIR</sequence>
<proteinExistence type="predicted"/>
<gene>
    <name evidence="3" type="ORF">SVUK_LOCUS6015</name>
</gene>
<feature type="non-terminal residue" evidence="3">
    <location>
        <position position="1"/>
    </location>
</feature>
<evidence type="ECO:0000313" key="3">
    <source>
        <dbReference type="EMBL" id="VDM71017.1"/>
    </source>
</evidence>
<organism evidence="3 4">
    <name type="scientific">Strongylus vulgaris</name>
    <name type="common">Blood worm</name>
    <dbReference type="NCBI Taxonomy" id="40348"/>
    <lineage>
        <taxon>Eukaryota</taxon>
        <taxon>Metazoa</taxon>
        <taxon>Ecdysozoa</taxon>
        <taxon>Nematoda</taxon>
        <taxon>Chromadorea</taxon>
        <taxon>Rhabditida</taxon>
        <taxon>Rhabditina</taxon>
        <taxon>Rhabditomorpha</taxon>
        <taxon>Strongyloidea</taxon>
        <taxon>Strongylidae</taxon>
        <taxon>Strongylus</taxon>
    </lineage>
</organism>
<feature type="region of interest" description="Disordered" evidence="1">
    <location>
        <begin position="1"/>
        <end position="72"/>
    </location>
</feature>